<dbReference type="InterPro" id="IPR023210">
    <property type="entry name" value="NADP_OxRdtase_dom"/>
</dbReference>
<dbReference type="AlphaFoldDB" id="A0A8H3FA13"/>
<accession>A0A8H3FA13</accession>
<dbReference type="InterPro" id="IPR036812">
    <property type="entry name" value="NAD(P)_OxRdtase_dom_sf"/>
</dbReference>
<reference evidence="3" key="1">
    <citation type="submission" date="2021-03" db="EMBL/GenBank/DDBJ databases">
        <authorList>
            <person name="Tagirdzhanova G."/>
        </authorList>
    </citation>
    <scope>NUCLEOTIDE SEQUENCE</scope>
</reference>
<evidence type="ECO:0000313" key="3">
    <source>
        <dbReference type="EMBL" id="CAF9920851.1"/>
    </source>
</evidence>
<evidence type="ECO:0000259" key="2">
    <source>
        <dbReference type="Pfam" id="PF00248"/>
    </source>
</evidence>
<protein>
    <submittedName>
        <fullName evidence="3">Pyridoxine 4-dehydrogenase</fullName>
    </submittedName>
</protein>
<proteinExistence type="predicted"/>
<organism evidence="3 4">
    <name type="scientific">Imshaugia aleurites</name>
    <dbReference type="NCBI Taxonomy" id="172621"/>
    <lineage>
        <taxon>Eukaryota</taxon>
        <taxon>Fungi</taxon>
        <taxon>Dikarya</taxon>
        <taxon>Ascomycota</taxon>
        <taxon>Pezizomycotina</taxon>
        <taxon>Lecanoromycetes</taxon>
        <taxon>OSLEUM clade</taxon>
        <taxon>Lecanoromycetidae</taxon>
        <taxon>Lecanorales</taxon>
        <taxon>Lecanorineae</taxon>
        <taxon>Parmeliaceae</taxon>
        <taxon>Imshaugia</taxon>
    </lineage>
</organism>
<dbReference type="PANTHER" id="PTHR43625">
    <property type="entry name" value="AFLATOXIN B1 ALDEHYDE REDUCTASE"/>
    <property type="match status" value="1"/>
</dbReference>
<name>A0A8H3FA13_9LECA</name>
<comment type="caution">
    <text evidence="3">The sequence shown here is derived from an EMBL/GenBank/DDBJ whole genome shotgun (WGS) entry which is preliminary data.</text>
</comment>
<gene>
    <name evidence="3" type="primary">PLR1_1</name>
    <name evidence="3" type="ORF">IMSHALPRED_005019</name>
</gene>
<evidence type="ECO:0000313" key="4">
    <source>
        <dbReference type="Proteomes" id="UP000664534"/>
    </source>
</evidence>
<dbReference type="OrthoDB" id="37537at2759"/>
<dbReference type="GO" id="GO:0005737">
    <property type="term" value="C:cytoplasm"/>
    <property type="evidence" value="ECO:0007669"/>
    <property type="project" value="TreeGrafter"/>
</dbReference>
<feature type="domain" description="NADP-dependent oxidoreductase" evidence="2">
    <location>
        <begin position="37"/>
        <end position="327"/>
    </location>
</feature>
<dbReference type="PANTHER" id="PTHR43625:SF78">
    <property type="entry name" value="PYRIDOXAL REDUCTASE-RELATED"/>
    <property type="match status" value="1"/>
</dbReference>
<dbReference type="GO" id="GO:0016491">
    <property type="term" value="F:oxidoreductase activity"/>
    <property type="evidence" value="ECO:0007669"/>
    <property type="project" value="UniProtKB-KW"/>
</dbReference>
<dbReference type="CDD" id="cd19077">
    <property type="entry name" value="AKR_AKR8A1-2"/>
    <property type="match status" value="1"/>
</dbReference>
<sequence length="338" mass="36987">MPTISGKPVGGTGYGMMSMLSDSTAVSRGSTEYSSDLTWRDTPVPDEQAFAAMKAALDSGANFWNGGELYGKPHANSLHLLNRYFTKYPEDADKVVISIKGSLSTTKMAPDNSEKNIRRSIDECLKVLDGKKFLDLFEPARQDPNVPLEETMNAMAKYIEEGKLGGISLSEVTEEQIRIAEKLHKIAAVEVEMSLHTPDILYNGVAKTCAELEIPIVAYSPIGRGLLTATFSKPEDISKGDIRHHLPRFRPGNMEKNAAMGQEIQKVAEAKGCTAAQVALAWVRSYSGKEGFGTIIPIPGSTTKERNIENAVEVTLSDAELKEIEEIMKRTEVAGNRY</sequence>
<dbReference type="Pfam" id="PF00248">
    <property type="entry name" value="Aldo_ket_red"/>
    <property type="match status" value="1"/>
</dbReference>
<dbReference type="Proteomes" id="UP000664534">
    <property type="component" value="Unassembled WGS sequence"/>
</dbReference>
<evidence type="ECO:0000256" key="1">
    <source>
        <dbReference type="ARBA" id="ARBA00023002"/>
    </source>
</evidence>
<dbReference type="InterPro" id="IPR050791">
    <property type="entry name" value="Aldo-Keto_reductase"/>
</dbReference>
<keyword evidence="1" id="KW-0560">Oxidoreductase</keyword>
<dbReference type="SUPFAM" id="SSF51430">
    <property type="entry name" value="NAD(P)-linked oxidoreductase"/>
    <property type="match status" value="1"/>
</dbReference>
<dbReference type="Gene3D" id="3.20.20.100">
    <property type="entry name" value="NADP-dependent oxidoreductase domain"/>
    <property type="match status" value="1"/>
</dbReference>
<keyword evidence="4" id="KW-1185">Reference proteome</keyword>
<dbReference type="EMBL" id="CAJPDT010000026">
    <property type="protein sequence ID" value="CAF9920851.1"/>
    <property type="molecule type" value="Genomic_DNA"/>
</dbReference>